<dbReference type="Pfam" id="PF08818">
    <property type="entry name" value="DUF1801"/>
    <property type="match status" value="1"/>
</dbReference>
<dbReference type="Gene3D" id="3.90.1150.200">
    <property type="match status" value="1"/>
</dbReference>
<dbReference type="AlphaFoldDB" id="A0A7H0VHZ6"/>
<evidence type="ECO:0000259" key="1">
    <source>
        <dbReference type="Pfam" id="PF08818"/>
    </source>
</evidence>
<accession>A0A7H0VHZ6</accession>
<dbReference type="RefSeq" id="WP_210759871.1">
    <property type="nucleotide sequence ID" value="NZ_CP060139.1"/>
</dbReference>
<name>A0A7H0VHZ6_9FLAO</name>
<dbReference type="PIRSF" id="PIRSF021308">
    <property type="entry name" value="UCP021308"/>
    <property type="match status" value="1"/>
</dbReference>
<feature type="domain" description="YdhG-like" evidence="1">
    <location>
        <begin position="29"/>
        <end position="126"/>
    </location>
</feature>
<evidence type="ECO:0000313" key="2">
    <source>
        <dbReference type="EMBL" id="QNR25344.1"/>
    </source>
</evidence>
<organism evidence="2 3">
    <name type="scientific">Croceimicrobium hydrocarbonivorans</name>
    <dbReference type="NCBI Taxonomy" id="2761580"/>
    <lineage>
        <taxon>Bacteria</taxon>
        <taxon>Pseudomonadati</taxon>
        <taxon>Bacteroidota</taxon>
        <taxon>Flavobacteriia</taxon>
        <taxon>Flavobacteriales</taxon>
        <taxon>Owenweeksiaceae</taxon>
        <taxon>Croceimicrobium</taxon>
    </lineage>
</organism>
<protein>
    <submittedName>
        <fullName evidence="2">YdeI/OmpD-associated family protein</fullName>
    </submittedName>
</protein>
<dbReference type="InterPro" id="IPR014922">
    <property type="entry name" value="YdhG-like"/>
</dbReference>
<proteinExistence type="predicted"/>
<gene>
    <name evidence="2" type="ORF">H4K34_05750</name>
</gene>
<dbReference type="Pfam" id="PF13376">
    <property type="entry name" value="OmdA"/>
    <property type="match status" value="1"/>
</dbReference>
<dbReference type="EMBL" id="CP060139">
    <property type="protein sequence ID" value="QNR25344.1"/>
    <property type="molecule type" value="Genomic_DNA"/>
</dbReference>
<dbReference type="InterPro" id="IPR016786">
    <property type="entry name" value="YdeI_bac"/>
</dbReference>
<reference evidence="2 3" key="1">
    <citation type="submission" date="2020-08" db="EMBL/GenBank/DDBJ databases">
        <title>Croceimicrobium hydrocarbonivorans gen. nov., sp. nov., a novel marine bacterium isolated from a bacterial consortium that degrades polyethylene terephthalate.</title>
        <authorList>
            <person name="Liu R."/>
        </authorList>
    </citation>
    <scope>NUCLEOTIDE SEQUENCE [LARGE SCALE GENOMIC DNA]</scope>
    <source>
        <strain evidence="2 3">A20-9</strain>
    </source>
</reference>
<dbReference type="KEGG" id="chyd:H4K34_05750"/>
<dbReference type="Proteomes" id="UP000516305">
    <property type="component" value="Chromosome"/>
</dbReference>
<evidence type="ECO:0000313" key="3">
    <source>
        <dbReference type="Proteomes" id="UP000516305"/>
    </source>
</evidence>
<keyword evidence="3" id="KW-1185">Reference proteome</keyword>
<sequence>MNPEVDTYFTEGCGRCDLYQSPDCKVHRWAEPLQQLRSILLSSPLVEERKWSMPTYTHKGKNILILSAFKDYCSLNFFKGALLKDPNNLLEFAGPNSRVPKLFKFKEGDSVLEQEQAILDFIRQAIAVEESGAKVPASAPEAMDYPEELQQAFQEDAGFEAAFESLSPGRKRAYLIQFNGAKQSKTRWARIEKWKDHILIGKGFHDR</sequence>
<dbReference type="SUPFAM" id="SSF159888">
    <property type="entry name" value="YdhG-like"/>
    <property type="match status" value="1"/>
</dbReference>